<comment type="caution">
    <text evidence="1">The sequence shown here is derived from an EMBL/GenBank/DDBJ whole genome shotgun (WGS) entry which is preliminary data.</text>
</comment>
<dbReference type="AlphaFoldDB" id="A0A4Y4DWF9"/>
<accession>A0A4Y4DWF9</accession>
<evidence type="ECO:0000313" key="1">
    <source>
        <dbReference type="EMBL" id="GED07718.1"/>
    </source>
</evidence>
<sequence length="172" mass="19827">MTARLSIDRGTVRWDQWAWEHDSFPSEALPDFPIYRFLLDEYENALDQAMNTALNHADIPSSMIRARFPGDGLISWITRKTRGELAYQLSFTEIDIIKAPADIDAPGFQQLIRDIRSIRTVLAACVNDRRSLPSKKEIEQVRVLVDDVLASDEVFRLPLRTTQALNWLRQKL</sequence>
<reference evidence="1 2" key="1">
    <citation type="submission" date="2019-06" db="EMBL/GenBank/DDBJ databases">
        <title>Whole genome shotgun sequence of Glutamicibacter uratoxydans NBRC 15515.</title>
        <authorList>
            <person name="Hosoyama A."/>
            <person name="Uohara A."/>
            <person name="Ohji S."/>
            <person name="Ichikawa N."/>
        </authorList>
    </citation>
    <scope>NUCLEOTIDE SEQUENCE [LARGE SCALE GENOMIC DNA]</scope>
    <source>
        <strain evidence="1 2">NBRC 15515</strain>
    </source>
</reference>
<protein>
    <submittedName>
        <fullName evidence="1">Uncharacterized protein</fullName>
    </submittedName>
</protein>
<name>A0A4Y4DWF9_GLUUR</name>
<proteinExistence type="predicted"/>
<dbReference type="EMBL" id="BJNY01000025">
    <property type="protein sequence ID" value="GED07718.1"/>
    <property type="molecule type" value="Genomic_DNA"/>
</dbReference>
<keyword evidence="2" id="KW-1185">Reference proteome</keyword>
<evidence type="ECO:0000313" key="2">
    <source>
        <dbReference type="Proteomes" id="UP000316612"/>
    </source>
</evidence>
<organism evidence="1 2">
    <name type="scientific">Glutamicibacter uratoxydans</name>
    <name type="common">Arthrobacter uratoxydans</name>
    <dbReference type="NCBI Taxonomy" id="43667"/>
    <lineage>
        <taxon>Bacteria</taxon>
        <taxon>Bacillati</taxon>
        <taxon>Actinomycetota</taxon>
        <taxon>Actinomycetes</taxon>
        <taxon>Micrococcales</taxon>
        <taxon>Micrococcaceae</taxon>
        <taxon>Glutamicibacter</taxon>
    </lineage>
</organism>
<dbReference type="Proteomes" id="UP000316612">
    <property type="component" value="Unassembled WGS sequence"/>
</dbReference>
<gene>
    <name evidence="1" type="ORF">AUR04nite_32500</name>
</gene>